<dbReference type="KEGG" id="pbap:Pla133_01380"/>
<dbReference type="Proteomes" id="UP000316921">
    <property type="component" value="Chromosome"/>
</dbReference>
<dbReference type="SUPFAM" id="SSF52833">
    <property type="entry name" value="Thioredoxin-like"/>
    <property type="match status" value="1"/>
</dbReference>
<accession>A0A518BDL9</accession>
<evidence type="ECO:0000313" key="1">
    <source>
        <dbReference type="EMBL" id="QDU65075.1"/>
    </source>
</evidence>
<dbReference type="EMBL" id="CP036287">
    <property type="protein sequence ID" value="QDU65075.1"/>
    <property type="molecule type" value="Genomic_DNA"/>
</dbReference>
<reference evidence="1 2" key="1">
    <citation type="submission" date="2019-02" db="EMBL/GenBank/DDBJ databases">
        <title>Deep-cultivation of Planctomycetes and their phenomic and genomic characterization uncovers novel biology.</title>
        <authorList>
            <person name="Wiegand S."/>
            <person name="Jogler M."/>
            <person name="Boedeker C."/>
            <person name="Pinto D."/>
            <person name="Vollmers J."/>
            <person name="Rivas-Marin E."/>
            <person name="Kohn T."/>
            <person name="Peeters S.H."/>
            <person name="Heuer A."/>
            <person name="Rast P."/>
            <person name="Oberbeckmann S."/>
            <person name="Bunk B."/>
            <person name="Jeske O."/>
            <person name="Meyerdierks A."/>
            <person name="Storesund J.E."/>
            <person name="Kallscheuer N."/>
            <person name="Luecker S."/>
            <person name="Lage O.M."/>
            <person name="Pohl T."/>
            <person name="Merkel B.J."/>
            <person name="Hornburger P."/>
            <person name="Mueller R.-W."/>
            <person name="Bruemmer F."/>
            <person name="Labrenz M."/>
            <person name="Spormann A.M."/>
            <person name="Op den Camp H."/>
            <person name="Overmann J."/>
            <person name="Amann R."/>
            <person name="Jetten M.S.M."/>
            <person name="Mascher T."/>
            <person name="Medema M.H."/>
            <person name="Devos D.P."/>
            <person name="Kaster A.-K."/>
            <person name="Ovreas L."/>
            <person name="Rohde M."/>
            <person name="Galperin M.Y."/>
            <person name="Jogler C."/>
        </authorList>
    </citation>
    <scope>NUCLEOTIDE SEQUENCE [LARGE SCALE GENOMIC DNA]</scope>
    <source>
        <strain evidence="1 2">Pla133</strain>
    </source>
</reference>
<evidence type="ECO:0000313" key="2">
    <source>
        <dbReference type="Proteomes" id="UP000316921"/>
    </source>
</evidence>
<dbReference type="AlphaFoldDB" id="A0A518BDL9"/>
<gene>
    <name evidence="1" type="ORF">Pla133_01380</name>
</gene>
<dbReference type="Gene3D" id="3.40.30.10">
    <property type="entry name" value="Glutaredoxin"/>
    <property type="match status" value="1"/>
</dbReference>
<proteinExistence type="predicted"/>
<name>A0A518BDL9_9BACT</name>
<keyword evidence="2" id="KW-1185">Reference proteome</keyword>
<organism evidence="1 2">
    <name type="scientific">Engelhardtia mirabilis</name>
    <dbReference type="NCBI Taxonomy" id="2528011"/>
    <lineage>
        <taxon>Bacteria</taxon>
        <taxon>Pseudomonadati</taxon>
        <taxon>Planctomycetota</taxon>
        <taxon>Planctomycetia</taxon>
        <taxon>Planctomycetia incertae sedis</taxon>
        <taxon>Engelhardtia</taxon>
    </lineage>
</organism>
<protein>
    <submittedName>
        <fullName evidence="1">Uncharacterized protein</fullName>
    </submittedName>
</protein>
<dbReference type="InterPro" id="IPR036249">
    <property type="entry name" value="Thioredoxin-like_sf"/>
</dbReference>
<sequence length="259" mass="28181">MTSESKEDTEPWIEDKGVEYAYAYDPDGVLMKSLGIRGIPHAVLVDPYGQIVWRGHPMTLDADAVAPLLADALETPMWEWPAEASRLRETIVAGKFGMAIKMAGEQQSEELRTKAPSMLRKLVDGKVAGFTAMIEDLDVNVAEASAGSVALAVEGLPEADKVASLRARLGNDEKLAAAKKVFARIDEIRAGMPDTREKALALDLEKLNGWIDELEATAEDFAEKAPGRAATSTVEDLDRLRNFIEKERAAQARDQGGSE</sequence>